<keyword evidence="2" id="KW-0539">Nucleus</keyword>
<feature type="region of interest" description="Disordered" evidence="3">
    <location>
        <begin position="1"/>
        <end position="69"/>
    </location>
</feature>
<evidence type="ECO:0000313" key="7">
    <source>
        <dbReference type="EMBL" id="CAL4788454.1"/>
    </source>
</evidence>
<dbReference type="SMART" id="SM00398">
    <property type="entry name" value="HMG"/>
    <property type="match status" value="2"/>
</dbReference>
<organism evidence="5">
    <name type="scientific">Cladocopium goreaui</name>
    <dbReference type="NCBI Taxonomy" id="2562237"/>
    <lineage>
        <taxon>Eukaryota</taxon>
        <taxon>Sar</taxon>
        <taxon>Alveolata</taxon>
        <taxon>Dinophyceae</taxon>
        <taxon>Suessiales</taxon>
        <taxon>Symbiodiniaceae</taxon>
        <taxon>Cladocopium</taxon>
    </lineage>
</organism>
<feature type="domain" description="HMG box" evidence="4">
    <location>
        <begin position="198"/>
        <end position="289"/>
    </location>
</feature>
<dbReference type="PANTHER" id="PTHR48112">
    <property type="entry name" value="HIGH MOBILITY GROUP PROTEIN DSP1"/>
    <property type="match status" value="1"/>
</dbReference>
<feature type="compositionally biased region" description="Basic and acidic residues" evidence="3">
    <location>
        <begin position="223"/>
        <end position="233"/>
    </location>
</feature>
<dbReference type="PROSITE" id="PS50118">
    <property type="entry name" value="HMG_BOX_2"/>
    <property type="match status" value="2"/>
</dbReference>
<dbReference type="GO" id="GO:0003677">
    <property type="term" value="F:DNA binding"/>
    <property type="evidence" value="ECO:0007669"/>
    <property type="project" value="UniProtKB-UniRule"/>
</dbReference>
<evidence type="ECO:0000256" key="3">
    <source>
        <dbReference type="SAM" id="MobiDB-lite"/>
    </source>
</evidence>
<feature type="compositionally biased region" description="Basic residues" evidence="3">
    <location>
        <begin position="53"/>
        <end position="69"/>
    </location>
</feature>
<feature type="domain" description="HMG box" evidence="4">
    <location>
        <begin position="71"/>
        <end position="135"/>
    </location>
</feature>
<dbReference type="EMBL" id="CAMXCT010002891">
    <property type="protein sequence ID" value="CAI4001142.1"/>
    <property type="molecule type" value="Genomic_DNA"/>
</dbReference>
<accession>A0A9P1D1Z8</accession>
<comment type="caution">
    <text evidence="5">The sequence shown here is derived from an EMBL/GenBank/DDBJ whole genome shotgun (WGS) entry which is preliminary data.</text>
</comment>
<evidence type="ECO:0000313" key="5">
    <source>
        <dbReference type="EMBL" id="CAI4001142.1"/>
    </source>
</evidence>
<dbReference type="GO" id="GO:0005634">
    <property type="term" value="C:nucleus"/>
    <property type="evidence" value="ECO:0007669"/>
    <property type="project" value="UniProtKB-UniRule"/>
</dbReference>
<feature type="compositionally biased region" description="Basic residues" evidence="3">
    <location>
        <begin position="174"/>
        <end position="190"/>
    </location>
</feature>
<dbReference type="AlphaFoldDB" id="A0A9P1D1Z8"/>
<dbReference type="OrthoDB" id="432774at2759"/>
<sequence>MGKRAASSSKVNRKQKQREEKAEVKEEDDEIEEVSMQVVLAKQVPVKDEGRTKRTKAKKRSGPKVPHLRKPKLPQFAFEWFRQKTKVVDGEERPEKPLPQLVMEWKNLTEEERGHYITLAEEDRLRFEQEYEEWRQKKAAQGKAEPALQDLLEKRRATLQRYLARAEGLEAPRKPRAKRGQGAGSRKRNVRPPEGFPKRPVKSAYGLFCLEQRAGITAEAETPEAKEQPKEGEGAADPAEDAKVDRPGVSKLLALRKAWSKLSDEEKMDYVVRAAEDQERFRKELEVWRQDPANEEMANLDFVLEESKVSKPSRKFPRPRVKRSELIARPTRPESGNTEIMYDILTGTQILAAQGEKS</sequence>
<evidence type="ECO:0000256" key="2">
    <source>
        <dbReference type="PROSITE-ProRule" id="PRU00267"/>
    </source>
</evidence>
<dbReference type="Proteomes" id="UP001152797">
    <property type="component" value="Unassembled WGS sequence"/>
</dbReference>
<evidence type="ECO:0000256" key="1">
    <source>
        <dbReference type="ARBA" id="ARBA00023125"/>
    </source>
</evidence>
<dbReference type="SUPFAM" id="SSF47095">
    <property type="entry name" value="HMG-box"/>
    <property type="match status" value="2"/>
</dbReference>
<keyword evidence="1 2" id="KW-0238">DNA-binding</keyword>
<evidence type="ECO:0000313" key="8">
    <source>
        <dbReference type="Proteomes" id="UP001152797"/>
    </source>
</evidence>
<evidence type="ECO:0000259" key="4">
    <source>
        <dbReference type="PROSITE" id="PS50118"/>
    </source>
</evidence>
<dbReference type="Gene3D" id="1.10.30.10">
    <property type="entry name" value="High mobility group box domain"/>
    <property type="match status" value="2"/>
</dbReference>
<evidence type="ECO:0000313" key="6">
    <source>
        <dbReference type="EMBL" id="CAL1154517.1"/>
    </source>
</evidence>
<keyword evidence="8" id="KW-1185">Reference proteome</keyword>
<feature type="compositionally biased region" description="Polar residues" evidence="3">
    <location>
        <begin position="1"/>
        <end position="10"/>
    </location>
</feature>
<reference evidence="6" key="2">
    <citation type="submission" date="2024-04" db="EMBL/GenBank/DDBJ databases">
        <authorList>
            <person name="Chen Y."/>
            <person name="Shah S."/>
            <person name="Dougan E. K."/>
            <person name="Thang M."/>
            <person name="Chan C."/>
        </authorList>
    </citation>
    <scope>NUCLEOTIDE SEQUENCE [LARGE SCALE GENOMIC DNA]</scope>
</reference>
<gene>
    <name evidence="5" type="ORF">C1SCF055_LOCUS27215</name>
</gene>
<name>A0A9P1D1Z8_9DINO</name>
<feature type="DNA-binding region" description="HMG box" evidence="2">
    <location>
        <begin position="71"/>
        <end position="135"/>
    </location>
</feature>
<dbReference type="InterPro" id="IPR036910">
    <property type="entry name" value="HMG_box_dom_sf"/>
</dbReference>
<dbReference type="EMBL" id="CAMXCT030002891">
    <property type="protein sequence ID" value="CAL4788454.1"/>
    <property type="molecule type" value="Genomic_DNA"/>
</dbReference>
<feature type="region of interest" description="Disordered" evidence="3">
    <location>
        <begin position="166"/>
        <end position="199"/>
    </location>
</feature>
<proteinExistence type="predicted"/>
<feature type="region of interest" description="Disordered" evidence="3">
    <location>
        <begin position="216"/>
        <end position="245"/>
    </location>
</feature>
<dbReference type="InterPro" id="IPR009071">
    <property type="entry name" value="HMG_box_dom"/>
</dbReference>
<feature type="DNA-binding region" description="HMG box" evidence="2">
    <location>
        <begin position="198"/>
        <end position="289"/>
    </location>
</feature>
<dbReference type="InterPro" id="IPR050342">
    <property type="entry name" value="HMGB"/>
</dbReference>
<dbReference type="PANTHER" id="PTHR48112:SF22">
    <property type="entry name" value="MITOCHONDRIAL TRANSCRIPTION FACTOR A, ISOFORM B"/>
    <property type="match status" value="1"/>
</dbReference>
<dbReference type="EMBL" id="CAMXCT020002891">
    <property type="protein sequence ID" value="CAL1154517.1"/>
    <property type="molecule type" value="Genomic_DNA"/>
</dbReference>
<protein>
    <submittedName>
        <fullName evidence="7">HMG box domain-containing protein</fullName>
    </submittedName>
</protein>
<reference evidence="5" key="1">
    <citation type="submission" date="2022-10" db="EMBL/GenBank/DDBJ databases">
        <authorList>
            <person name="Chen Y."/>
            <person name="Dougan E. K."/>
            <person name="Chan C."/>
            <person name="Rhodes N."/>
            <person name="Thang M."/>
        </authorList>
    </citation>
    <scope>NUCLEOTIDE SEQUENCE</scope>
</reference>